<dbReference type="Pfam" id="PF22621">
    <property type="entry name" value="CurL-like_PKS_C"/>
    <property type="match status" value="1"/>
</dbReference>
<accession>A0AA97AS57</accession>
<dbReference type="EMBL" id="CP053586">
    <property type="protein sequence ID" value="WNZ26493.1"/>
    <property type="molecule type" value="Genomic_DNA"/>
</dbReference>
<dbReference type="InterPro" id="IPR016039">
    <property type="entry name" value="Thiolase-like"/>
</dbReference>
<feature type="domain" description="Ketosynthase family 3 (KS3)" evidence="6">
    <location>
        <begin position="35"/>
        <end position="459"/>
    </location>
</feature>
<evidence type="ECO:0000256" key="3">
    <source>
        <dbReference type="ARBA" id="ARBA00022679"/>
    </source>
</evidence>
<keyword evidence="3 4" id="KW-0808">Transferase</keyword>
<dbReference type="InterPro" id="IPR018201">
    <property type="entry name" value="Ketoacyl_synth_AS"/>
</dbReference>
<evidence type="ECO:0000313" key="7">
    <source>
        <dbReference type="EMBL" id="WNZ26493.1"/>
    </source>
</evidence>
<evidence type="ECO:0000259" key="6">
    <source>
        <dbReference type="PROSITE" id="PS52004"/>
    </source>
</evidence>
<dbReference type="CDD" id="cd00833">
    <property type="entry name" value="PKS"/>
    <property type="match status" value="1"/>
</dbReference>
<dbReference type="AlphaFoldDB" id="A0AA97AS57"/>
<dbReference type="PROSITE" id="PS00606">
    <property type="entry name" value="KS3_1"/>
    <property type="match status" value="1"/>
</dbReference>
<dbReference type="Gene3D" id="3.30.70.3290">
    <property type="match status" value="1"/>
</dbReference>
<dbReference type="GO" id="GO:0004315">
    <property type="term" value="F:3-oxoacyl-[acyl-carrier-protein] synthase activity"/>
    <property type="evidence" value="ECO:0007669"/>
    <property type="project" value="InterPro"/>
</dbReference>
<dbReference type="PROSITE" id="PS52004">
    <property type="entry name" value="KS3_2"/>
    <property type="match status" value="1"/>
</dbReference>
<dbReference type="SUPFAM" id="SSF53901">
    <property type="entry name" value="Thiolase-like"/>
    <property type="match status" value="1"/>
</dbReference>
<dbReference type="SMART" id="SM00825">
    <property type="entry name" value="PKS_KS"/>
    <property type="match status" value="1"/>
</dbReference>
<name>A0AA97AS57_9CYAN</name>
<dbReference type="InterPro" id="IPR014030">
    <property type="entry name" value="Ketoacyl_synth_N"/>
</dbReference>
<comment type="similarity">
    <text evidence="4">Belongs to the thiolase-like superfamily. Beta-ketoacyl-ACP synthases family.</text>
</comment>
<keyword evidence="1" id="KW-0596">Phosphopantetheine</keyword>
<organism evidence="7">
    <name type="scientific">Leptolyngbya sp. NK1-12</name>
    <dbReference type="NCBI Taxonomy" id="2547451"/>
    <lineage>
        <taxon>Bacteria</taxon>
        <taxon>Bacillati</taxon>
        <taxon>Cyanobacteriota</taxon>
        <taxon>Cyanophyceae</taxon>
        <taxon>Leptolyngbyales</taxon>
        <taxon>Leptolyngbyaceae</taxon>
        <taxon>Leptolyngbya group</taxon>
        <taxon>Leptolyngbya</taxon>
    </lineage>
</organism>
<dbReference type="PANTHER" id="PTHR43775">
    <property type="entry name" value="FATTY ACID SYNTHASE"/>
    <property type="match status" value="1"/>
</dbReference>
<evidence type="ECO:0000256" key="5">
    <source>
        <dbReference type="SAM" id="MobiDB-lite"/>
    </source>
</evidence>
<dbReference type="PANTHER" id="PTHR43775:SF37">
    <property type="entry name" value="SI:DKEY-61P9.11"/>
    <property type="match status" value="1"/>
</dbReference>
<feature type="compositionally biased region" description="Low complexity" evidence="5">
    <location>
        <begin position="463"/>
        <end position="475"/>
    </location>
</feature>
<dbReference type="InterPro" id="IPR014031">
    <property type="entry name" value="Ketoacyl_synth_C"/>
</dbReference>
<evidence type="ECO:0000256" key="4">
    <source>
        <dbReference type="RuleBase" id="RU003694"/>
    </source>
</evidence>
<sequence length="618" mass="66683">MEPSANSAALSPTKRALLALQQLQAKLDALEAAQQEPIAIVGMGCRFPGHVETPADFWQLLQTQQDAITEVPNDRWDLGKYYHPDPDHPGTMFSRCGGFLPHLLEFDAAFFRIAPREAVSLDPQQRLLLEVSWEALEHAGLAADRLVGSNTGVFVGICSIDYWQRLLNRHPSEIDAYLTTGNTHSLAAGRISYVFGFTGPSLALDTACSSSLVAVHTACQSLRQRECDLALAGGVNRILEPASSINFAKARMMSISGRCRSFDAAADGFVRAEGAGIVVLKRWRDAVRDGDRVWAVILGSAVNHDGRAGGLTVPNGSAQQALLRQALQQSRVQPAQVSYIETHGTGTPLGDPIEVNAIGAVLADSRPQPLYLGAVKTNIGHTEAAAGIAGLIKTVLALQVEAIPANLHFQTPNPQISWAELPVQVPTQLVPWTQGTMPRIAGISAFGFSGTNAHVIMADRPPDSNSVSPDSSRQSAELANPPYLFTLSARTETALQQLVERYRQYLQTHSSISLADLCYTANQGRAQFNHRLAILADSLPDLQQKLAQIGTGSLPSSVFQGRVTQPVLSSTDDTAFPDLQSLAQHYVAGACINWTARGQTVVLPTYPFQRQHYGIEPT</sequence>
<dbReference type="Pfam" id="PF02801">
    <property type="entry name" value="Ketoacyl-synt_C"/>
    <property type="match status" value="1"/>
</dbReference>
<dbReference type="Gene3D" id="3.40.47.10">
    <property type="match status" value="1"/>
</dbReference>
<dbReference type="Pfam" id="PF00109">
    <property type="entry name" value="ketoacyl-synt"/>
    <property type="match status" value="1"/>
</dbReference>
<dbReference type="InterPro" id="IPR020841">
    <property type="entry name" value="PKS_Beta-ketoAc_synthase_dom"/>
</dbReference>
<gene>
    <name evidence="7" type="ORF">HJG54_07865</name>
</gene>
<dbReference type="GO" id="GO:0006633">
    <property type="term" value="P:fatty acid biosynthetic process"/>
    <property type="evidence" value="ECO:0007669"/>
    <property type="project" value="InterPro"/>
</dbReference>
<dbReference type="InterPro" id="IPR050091">
    <property type="entry name" value="PKS_NRPS_Biosynth_Enz"/>
</dbReference>
<protein>
    <submittedName>
        <fullName evidence="7">Polyketide synthase</fullName>
    </submittedName>
</protein>
<proteinExistence type="inferred from homology"/>
<evidence type="ECO:0000256" key="1">
    <source>
        <dbReference type="ARBA" id="ARBA00022450"/>
    </source>
</evidence>
<feature type="region of interest" description="Disordered" evidence="5">
    <location>
        <begin position="457"/>
        <end position="476"/>
    </location>
</feature>
<reference evidence="7" key="1">
    <citation type="submission" date="2020-05" db="EMBL/GenBank/DDBJ databases">
        <authorList>
            <person name="Zhu T."/>
            <person name="Keshari N."/>
            <person name="Lu X."/>
        </authorList>
    </citation>
    <scope>NUCLEOTIDE SEQUENCE</scope>
    <source>
        <strain evidence="7">NK1-12</strain>
    </source>
</reference>
<dbReference type="GO" id="GO:0004312">
    <property type="term" value="F:fatty acid synthase activity"/>
    <property type="evidence" value="ECO:0007669"/>
    <property type="project" value="TreeGrafter"/>
</dbReference>
<evidence type="ECO:0000256" key="2">
    <source>
        <dbReference type="ARBA" id="ARBA00022553"/>
    </source>
</evidence>
<dbReference type="FunFam" id="3.40.47.10:FF:000019">
    <property type="entry name" value="Polyketide synthase type I"/>
    <property type="match status" value="1"/>
</dbReference>
<keyword evidence="2" id="KW-0597">Phosphoprotein</keyword>